<dbReference type="Pfam" id="PF00622">
    <property type="entry name" value="SPRY"/>
    <property type="match status" value="1"/>
</dbReference>
<organism evidence="14 15">
    <name type="scientific">Ornithorhynchus anatinus</name>
    <name type="common">Duckbill platypus</name>
    <dbReference type="NCBI Taxonomy" id="9258"/>
    <lineage>
        <taxon>Eukaryota</taxon>
        <taxon>Metazoa</taxon>
        <taxon>Chordata</taxon>
        <taxon>Craniata</taxon>
        <taxon>Vertebrata</taxon>
        <taxon>Euteleostomi</taxon>
        <taxon>Mammalia</taxon>
        <taxon>Monotremata</taxon>
        <taxon>Ornithorhynchidae</taxon>
        <taxon>Ornithorhynchus</taxon>
    </lineage>
</organism>
<evidence type="ECO:0000256" key="9">
    <source>
        <dbReference type="SAM" id="MobiDB-lite"/>
    </source>
</evidence>
<dbReference type="Pfam" id="PF07686">
    <property type="entry name" value="V-set"/>
    <property type="match status" value="1"/>
</dbReference>
<dbReference type="GO" id="GO:0050852">
    <property type="term" value="P:T cell receptor signaling pathway"/>
    <property type="evidence" value="ECO:0000318"/>
    <property type="project" value="GO_Central"/>
</dbReference>
<evidence type="ECO:0000259" key="12">
    <source>
        <dbReference type="PROSITE" id="PS50188"/>
    </source>
</evidence>
<evidence type="ECO:0000256" key="10">
    <source>
        <dbReference type="SAM" id="Phobius"/>
    </source>
</evidence>
<evidence type="ECO:0000256" key="8">
    <source>
        <dbReference type="ARBA" id="ARBA00023319"/>
    </source>
</evidence>
<dbReference type="InterPro" id="IPR053896">
    <property type="entry name" value="BTN3A2-like_Ig-C"/>
</dbReference>
<dbReference type="GeneTree" id="ENSGT00940000162079"/>
<dbReference type="Gene3D" id="2.60.40.10">
    <property type="entry name" value="Immunoglobulins"/>
    <property type="match status" value="2"/>
</dbReference>
<proteinExistence type="inferred from homology"/>
<evidence type="ECO:0000313" key="14">
    <source>
        <dbReference type="Ensembl" id="ENSOANP00000044523.1"/>
    </source>
</evidence>
<keyword evidence="6 10" id="KW-0472">Membrane</keyword>
<dbReference type="InterPro" id="IPR043136">
    <property type="entry name" value="B30.2/SPRY_sf"/>
</dbReference>
<dbReference type="InterPro" id="IPR013783">
    <property type="entry name" value="Ig-like_fold"/>
</dbReference>
<dbReference type="InterPro" id="IPR006574">
    <property type="entry name" value="PRY"/>
</dbReference>
<reference evidence="14" key="3">
    <citation type="submission" date="2025-09" db="UniProtKB">
        <authorList>
            <consortium name="Ensembl"/>
        </authorList>
    </citation>
    <scope>IDENTIFICATION</scope>
    <source>
        <strain evidence="14">Glennie</strain>
    </source>
</reference>
<evidence type="ECO:0000256" key="1">
    <source>
        <dbReference type="ARBA" id="ARBA00004479"/>
    </source>
</evidence>
<dbReference type="InterPro" id="IPR003879">
    <property type="entry name" value="Butyrophylin_SPRY"/>
</dbReference>
<dbReference type="PRINTS" id="PR01407">
    <property type="entry name" value="BUTYPHLNCDUF"/>
</dbReference>
<dbReference type="Proteomes" id="UP000002279">
    <property type="component" value="Chromosome X5"/>
</dbReference>
<dbReference type="InterPro" id="IPR013106">
    <property type="entry name" value="Ig_V-set"/>
</dbReference>
<keyword evidence="7" id="KW-1015">Disulfide bond</keyword>
<feature type="domain" description="B30.2/SPRY" evidence="12">
    <location>
        <begin position="282"/>
        <end position="476"/>
    </location>
</feature>
<dbReference type="PROSITE" id="PS50188">
    <property type="entry name" value="B302_SPRY"/>
    <property type="match status" value="1"/>
</dbReference>
<dbReference type="SMART" id="SM00406">
    <property type="entry name" value="IGv"/>
    <property type="match status" value="1"/>
</dbReference>
<dbReference type="InterPro" id="IPR036179">
    <property type="entry name" value="Ig-like_dom_sf"/>
</dbReference>
<dbReference type="PANTHER" id="PTHR24100">
    <property type="entry name" value="BUTYROPHILIN"/>
    <property type="match status" value="1"/>
</dbReference>
<keyword evidence="8" id="KW-0393">Immunoglobulin domain</keyword>
<dbReference type="InterPro" id="IPR003877">
    <property type="entry name" value="SPRY_dom"/>
</dbReference>
<dbReference type="OMA" id="MYSGRIS"/>
<dbReference type="InterPro" id="IPR013320">
    <property type="entry name" value="ConA-like_dom_sf"/>
</dbReference>
<dbReference type="Pfam" id="PF22705">
    <property type="entry name" value="C2-set_3"/>
    <property type="match status" value="1"/>
</dbReference>
<dbReference type="Bgee" id="ENSOANG00000012443">
    <property type="expression patterns" value="Expressed in liver and 1 other cell type or tissue"/>
</dbReference>
<feature type="transmembrane region" description="Helical" evidence="10">
    <location>
        <begin position="250"/>
        <end position="273"/>
    </location>
</feature>
<reference evidence="14" key="2">
    <citation type="submission" date="2025-08" db="UniProtKB">
        <authorList>
            <consortium name="Ensembl"/>
        </authorList>
    </citation>
    <scope>IDENTIFICATION</scope>
    <source>
        <strain evidence="14">Glennie</strain>
    </source>
</reference>
<dbReference type="SMART" id="SM00449">
    <property type="entry name" value="SPRY"/>
    <property type="match status" value="1"/>
</dbReference>
<protein>
    <submittedName>
        <fullName evidence="14">Uncharacterized protein</fullName>
    </submittedName>
</protein>
<dbReference type="Gene3D" id="2.60.120.920">
    <property type="match status" value="1"/>
</dbReference>
<keyword evidence="3 10" id="KW-0812">Transmembrane</keyword>
<dbReference type="AlphaFoldDB" id="A0A6I8NVJ1"/>
<dbReference type="FunFam" id="2.60.40.10:FF:000183">
    <property type="entry name" value="Myelin-oligodendrocyte glycoprotein"/>
    <property type="match status" value="1"/>
</dbReference>
<dbReference type="InterPro" id="IPR003599">
    <property type="entry name" value="Ig_sub"/>
</dbReference>
<dbReference type="Pfam" id="PF13765">
    <property type="entry name" value="PRY"/>
    <property type="match status" value="1"/>
</dbReference>
<dbReference type="FunFam" id="2.60.120.920:FF:000004">
    <property type="entry name" value="Butyrophilin subfamily 1 member A1"/>
    <property type="match status" value="1"/>
</dbReference>
<dbReference type="InParanoid" id="A0A6I8NVJ1"/>
<evidence type="ECO:0000256" key="7">
    <source>
        <dbReference type="ARBA" id="ARBA00023157"/>
    </source>
</evidence>
<keyword evidence="4 11" id="KW-0732">Signal</keyword>
<sequence length="524" mass="57759">MVGFPASSMPSCLVHLLLFLLLPKDMLGSAQFSVIGPDKPILALVGGDAELSCHLNPKRSAEHMEIKWLQSQSLNIIHLYDNGQDNNNVQMDKYQGRTELVRNDIKEGRLALRISEVRATDDGQYLCIFNEGPLSEETTLELQVAEMGSDPHIRLVGHEDGRIRLECSSAGWYPEPQVLWRDAREETFPSLSKALSQTADGLFGVAASVIIQEGSMGTVSCSVQNSCLSREKISAFISISAPFFHNAHPWMVALALILTALGLIITGGLYLIWKLRKEKEEECKGRKNQVIEAKKEREEKERTQKINGNGTRILLFAPSPAGNAGGQSNLHDKPERFDRLPCVLGQEGFTSGRHCWEVEVGDSKNCFLGICREDVKRKGEITFSPEKGFWGVKICENEYQPFTYPLPPLKSLTIKPHRVVVYLDYEAGKVSFYNGTDGSHIYTFHCTTFSGSICHLFYLLGKDPNPLTICPVPGGSEGEPDLASSQKTPVTPPRAGTASARGDGDPLPENDAPLLPYSTALQSL</sequence>
<dbReference type="PANTHER" id="PTHR24100:SF139">
    <property type="entry name" value="BUTYROPHILIN SUBFAMILY 2 MEMBER A2"/>
    <property type="match status" value="1"/>
</dbReference>
<keyword evidence="15" id="KW-1185">Reference proteome</keyword>
<dbReference type="CDD" id="cd05713">
    <property type="entry name" value="IgV_MOG_like"/>
    <property type="match status" value="1"/>
</dbReference>
<comment type="similarity">
    <text evidence="2">Belongs to the immunoglobulin superfamily. BTN/MOG family.</text>
</comment>
<dbReference type="InterPro" id="IPR007110">
    <property type="entry name" value="Ig-like_dom"/>
</dbReference>
<dbReference type="SUPFAM" id="SSF48726">
    <property type="entry name" value="Immunoglobulin"/>
    <property type="match status" value="2"/>
</dbReference>
<dbReference type="PROSITE" id="PS50835">
    <property type="entry name" value="IG_LIKE"/>
    <property type="match status" value="2"/>
</dbReference>
<comment type="subcellular location">
    <subcellularLocation>
        <location evidence="1">Membrane</location>
        <topology evidence="1">Single-pass type I membrane protein</topology>
    </subcellularLocation>
</comment>
<accession>A0A6I8NVJ1</accession>
<dbReference type="InterPro" id="IPR001870">
    <property type="entry name" value="B30.2/SPRY"/>
</dbReference>
<feature type="chain" id="PRO_5026133976" evidence="11">
    <location>
        <begin position="29"/>
        <end position="524"/>
    </location>
</feature>
<dbReference type="GO" id="GO:0001817">
    <property type="term" value="P:regulation of cytokine production"/>
    <property type="evidence" value="ECO:0000318"/>
    <property type="project" value="GO_Central"/>
</dbReference>
<dbReference type="GO" id="GO:0009897">
    <property type="term" value="C:external side of plasma membrane"/>
    <property type="evidence" value="ECO:0000318"/>
    <property type="project" value="GO_Central"/>
</dbReference>
<dbReference type="SUPFAM" id="SSF49899">
    <property type="entry name" value="Concanavalin A-like lectins/glucanases"/>
    <property type="match status" value="1"/>
</dbReference>
<name>A0A6I8NVJ1_ORNAN</name>
<dbReference type="Ensembl" id="ENSOANT00000060840.1">
    <property type="protein sequence ID" value="ENSOANP00000044523.1"/>
    <property type="gene ID" value="ENSOANG00000012443.4"/>
</dbReference>
<reference evidence="14 15" key="1">
    <citation type="journal article" date="2008" name="Nature">
        <title>Genome analysis of the platypus reveals unique signatures of evolution.</title>
        <authorList>
            <person name="Warren W.C."/>
            <person name="Hillier L.W."/>
            <person name="Marshall Graves J.A."/>
            <person name="Birney E."/>
            <person name="Ponting C.P."/>
            <person name="Grutzner F."/>
            <person name="Belov K."/>
            <person name="Miller W."/>
            <person name="Clarke L."/>
            <person name="Chinwalla A.T."/>
            <person name="Yang S.P."/>
            <person name="Heger A."/>
            <person name="Locke D.P."/>
            <person name="Miethke P."/>
            <person name="Waters P.D."/>
            <person name="Veyrunes F."/>
            <person name="Fulton L."/>
            <person name="Fulton B."/>
            <person name="Graves T."/>
            <person name="Wallis J."/>
            <person name="Puente X.S."/>
            <person name="Lopez-Otin C."/>
            <person name="Ordonez G.R."/>
            <person name="Eichler E.E."/>
            <person name="Chen L."/>
            <person name="Cheng Z."/>
            <person name="Deakin J.E."/>
            <person name="Alsop A."/>
            <person name="Thompson K."/>
            <person name="Kirby P."/>
            <person name="Papenfuss A.T."/>
            <person name="Wakefield M.J."/>
            <person name="Olender T."/>
            <person name="Lancet D."/>
            <person name="Huttley G.A."/>
            <person name="Smit A.F."/>
            <person name="Pask A."/>
            <person name="Temple-Smith P."/>
            <person name="Batzer M.A."/>
            <person name="Walker J.A."/>
            <person name="Konkel M.K."/>
            <person name="Harris R.S."/>
            <person name="Whittington C.M."/>
            <person name="Wong E.S."/>
            <person name="Gemmell N.J."/>
            <person name="Buschiazzo E."/>
            <person name="Vargas Jentzsch I.M."/>
            <person name="Merkel A."/>
            <person name="Schmitz J."/>
            <person name="Zemann A."/>
            <person name="Churakov G."/>
            <person name="Kriegs J.O."/>
            <person name="Brosius J."/>
            <person name="Murchison E.P."/>
            <person name="Sachidanandam R."/>
            <person name="Smith C."/>
            <person name="Hannon G.J."/>
            <person name="Tsend-Ayush E."/>
            <person name="McMillan D."/>
            <person name="Attenborough R."/>
            <person name="Rens W."/>
            <person name="Ferguson-Smith M."/>
            <person name="Lefevre C.M."/>
            <person name="Sharp J.A."/>
            <person name="Nicholas K.R."/>
            <person name="Ray D.A."/>
            <person name="Kube M."/>
            <person name="Reinhardt R."/>
            <person name="Pringle T.H."/>
            <person name="Taylor J."/>
            <person name="Jones R.C."/>
            <person name="Nixon B."/>
            <person name="Dacheux J.L."/>
            <person name="Niwa H."/>
            <person name="Sekita Y."/>
            <person name="Huang X."/>
            <person name="Stark A."/>
            <person name="Kheradpour P."/>
            <person name="Kellis M."/>
            <person name="Flicek P."/>
            <person name="Chen Y."/>
            <person name="Webber C."/>
            <person name="Hardison R."/>
            <person name="Nelson J."/>
            <person name="Hallsworth-Pepin K."/>
            <person name="Delehaunty K."/>
            <person name="Markovic C."/>
            <person name="Minx P."/>
            <person name="Feng Y."/>
            <person name="Kremitzki C."/>
            <person name="Mitreva M."/>
            <person name="Glasscock J."/>
            <person name="Wylie T."/>
            <person name="Wohldmann P."/>
            <person name="Thiru P."/>
            <person name="Nhan M.N."/>
            <person name="Pohl C.S."/>
            <person name="Smith S.M."/>
            <person name="Hou S."/>
            <person name="Nefedov M."/>
            <person name="de Jong P.J."/>
            <person name="Renfree M.B."/>
            <person name="Mardis E.R."/>
            <person name="Wilson R.K."/>
        </authorList>
    </citation>
    <scope>NUCLEOTIDE SEQUENCE [LARGE SCALE GENOMIC DNA]</scope>
    <source>
        <strain evidence="14 15">Glennie</strain>
    </source>
</reference>
<feature type="signal peptide" evidence="11">
    <location>
        <begin position="1"/>
        <end position="28"/>
    </location>
</feature>
<evidence type="ECO:0000256" key="3">
    <source>
        <dbReference type="ARBA" id="ARBA00022692"/>
    </source>
</evidence>
<feature type="domain" description="Ig-like" evidence="13">
    <location>
        <begin position="151"/>
        <end position="240"/>
    </location>
</feature>
<evidence type="ECO:0000259" key="13">
    <source>
        <dbReference type="PROSITE" id="PS50835"/>
    </source>
</evidence>
<evidence type="ECO:0000256" key="2">
    <source>
        <dbReference type="ARBA" id="ARBA00007591"/>
    </source>
</evidence>
<dbReference type="FunFam" id="2.60.40.10:FF:000088">
    <property type="entry name" value="Butyrophilin subfamily 1 member A1"/>
    <property type="match status" value="1"/>
</dbReference>
<keyword evidence="5 10" id="KW-1133">Transmembrane helix</keyword>
<evidence type="ECO:0000256" key="11">
    <source>
        <dbReference type="SAM" id="SignalP"/>
    </source>
</evidence>
<dbReference type="GO" id="GO:0005102">
    <property type="term" value="F:signaling receptor binding"/>
    <property type="evidence" value="ECO:0000318"/>
    <property type="project" value="GO_Central"/>
</dbReference>
<dbReference type="InterPro" id="IPR050504">
    <property type="entry name" value="IgSF_BTN/MOG"/>
</dbReference>
<dbReference type="SMART" id="SM00409">
    <property type="entry name" value="IG"/>
    <property type="match status" value="1"/>
</dbReference>
<evidence type="ECO:0000256" key="4">
    <source>
        <dbReference type="ARBA" id="ARBA00022729"/>
    </source>
</evidence>
<evidence type="ECO:0000313" key="15">
    <source>
        <dbReference type="Proteomes" id="UP000002279"/>
    </source>
</evidence>
<feature type="region of interest" description="Disordered" evidence="9">
    <location>
        <begin position="471"/>
        <end position="524"/>
    </location>
</feature>
<evidence type="ECO:0000256" key="6">
    <source>
        <dbReference type="ARBA" id="ARBA00023136"/>
    </source>
</evidence>
<evidence type="ECO:0000256" key="5">
    <source>
        <dbReference type="ARBA" id="ARBA00022989"/>
    </source>
</evidence>
<feature type="domain" description="Ig-like" evidence="13">
    <location>
        <begin position="23"/>
        <end position="141"/>
    </location>
</feature>